<reference evidence="2 3" key="1">
    <citation type="submission" date="2014-04" db="EMBL/GenBank/DDBJ databases">
        <authorList>
            <consortium name="DOE Joint Genome Institute"/>
            <person name="Kuo A."/>
            <person name="Martino E."/>
            <person name="Perotto S."/>
            <person name="Kohler A."/>
            <person name="Nagy L.G."/>
            <person name="Floudas D."/>
            <person name="Copeland A."/>
            <person name="Barry K.W."/>
            <person name="Cichocki N."/>
            <person name="Veneault-Fourrey C."/>
            <person name="LaButti K."/>
            <person name="Lindquist E.A."/>
            <person name="Lipzen A."/>
            <person name="Lundell T."/>
            <person name="Morin E."/>
            <person name="Murat C."/>
            <person name="Sun H."/>
            <person name="Tunlid A."/>
            <person name="Henrissat B."/>
            <person name="Grigoriev I.V."/>
            <person name="Hibbett D.S."/>
            <person name="Martin F."/>
            <person name="Nordberg H.P."/>
            <person name="Cantor M.N."/>
            <person name="Hua S.X."/>
        </authorList>
    </citation>
    <scope>NUCLEOTIDE SEQUENCE [LARGE SCALE GENOMIC DNA]</scope>
    <source>
        <strain evidence="2 3">Zn</strain>
    </source>
</reference>
<evidence type="ECO:0000313" key="2">
    <source>
        <dbReference type="EMBL" id="KIM96304.1"/>
    </source>
</evidence>
<dbReference type="EMBL" id="KN832884">
    <property type="protein sequence ID" value="KIM96304.1"/>
    <property type="molecule type" value="Genomic_DNA"/>
</dbReference>
<organism evidence="2 3">
    <name type="scientific">Oidiodendron maius (strain Zn)</name>
    <dbReference type="NCBI Taxonomy" id="913774"/>
    <lineage>
        <taxon>Eukaryota</taxon>
        <taxon>Fungi</taxon>
        <taxon>Dikarya</taxon>
        <taxon>Ascomycota</taxon>
        <taxon>Pezizomycotina</taxon>
        <taxon>Leotiomycetes</taxon>
        <taxon>Leotiomycetes incertae sedis</taxon>
        <taxon>Myxotrichaceae</taxon>
        <taxon>Oidiodendron</taxon>
    </lineage>
</organism>
<dbReference type="AlphaFoldDB" id="A0A0C3GYP8"/>
<evidence type="ECO:0000313" key="3">
    <source>
        <dbReference type="Proteomes" id="UP000054321"/>
    </source>
</evidence>
<gene>
    <name evidence="2" type="ORF">OIDMADRAFT_32972</name>
</gene>
<sequence>MAVRRDDAGQQTDSAPHSDPKGSIVLSASCQGIGADTRDGTGLQARWPGRIRQQRQLSICGRASLHSRYSNIGVLLSDRLLILLWRVVVQYVGREHSSALSGSTVRADSTNQERPSAISAEHGNICTQSAKSSLRCIIRPIRPIDGGAATGRKDQGGWMQNVQETDCMRAGRCIGGMAMMAMAMVLYRRRTLSSWQAVTVPSGLLSRLRPILAMLRSERSPRRVLQRPTASTLPNYSVYRDTRAGLARVTRVEEAGTPMLNSTEVLFTEC</sequence>
<evidence type="ECO:0000256" key="1">
    <source>
        <dbReference type="SAM" id="MobiDB-lite"/>
    </source>
</evidence>
<reference evidence="3" key="2">
    <citation type="submission" date="2015-01" db="EMBL/GenBank/DDBJ databases">
        <title>Evolutionary Origins and Diversification of the Mycorrhizal Mutualists.</title>
        <authorList>
            <consortium name="DOE Joint Genome Institute"/>
            <consortium name="Mycorrhizal Genomics Consortium"/>
            <person name="Kohler A."/>
            <person name="Kuo A."/>
            <person name="Nagy L.G."/>
            <person name="Floudas D."/>
            <person name="Copeland A."/>
            <person name="Barry K.W."/>
            <person name="Cichocki N."/>
            <person name="Veneault-Fourrey C."/>
            <person name="LaButti K."/>
            <person name="Lindquist E.A."/>
            <person name="Lipzen A."/>
            <person name="Lundell T."/>
            <person name="Morin E."/>
            <person name="Murat C."/>
            <person name="Riley R."/>
            <person name="Ohm R."/>
            <person name="Sun H."/>
            <person name="Tunlid A."/>
            <person name="Henrissat B."/>
            <person name="Grigoriev I.V."/>
            <person name="Hibbett D.S."/>
            <person name="Martin F."/>
        </authorList>
    </citation>
    <scope>NUCLEOTIDE SEQUENCE [LARGE SCALE GENOMIC DNA]</scope>
    <source>
        <strain evidence="3">Zn</strain>
    </source>
</reference>
<name>A0A0C3GYP8_OIDMZ</name>
<dbReference type="InParanoid" id="A0A0C3GYP8"/>
<feature type="region of interest" description="Disordered" evidence="1">
    <location>
        <begin position="1"/>
        <end position="23"/>
    </location>
</feature>
<dbReference type="Proteomes" id="UP000054321">
    <property type="component" value="Unassembled WGS sequence"/>
</dbReference>
<proteinExistence type="predicted"/>
<protein>
    <submittedName>
        <fullName evidence="2">Uncharacterized protein</fullName>
    </submittedName>
</protein>
<keyword evidence="3" id="KW-1185">Reference proteome</keyword>
<dbReference type="HOGENOM" id="CLU_1030943_0_0_1"/>
<accession>A0A0C3GYP8</accession>